<evidence type="ECO:0000313" key="10">
    <source>
        <dbReference type="Proteomes" id="UP000094570"/>
    </source>
</evidence>
<keyword evidence="10" id="KW-1185">Reference proteome</keyword>
<comment type="caution">
    <text evidence="9">The sequence shown here is derived from an EMBL/GenBank/DDBJ whole genome shotgun (WGS) entry which is preliminary data.</text>
</comment>
<evidence type="ECO:0000256" key="6">
    <source>
        <dbReference type="ARBA" id="ARBA00022842"/>
    </source>
</evidence>
<evidence type="ECO:0000256" key="2">
    <source>
        <dbReference type="ARBA" id="ARBA00007837"/>
    </source>
</evidence>
<dbReference type="GO" id="GO:0009401">
    <property type="term" value="P:phosphoenolpyruvate-dependent sugar phosphotransferase system"/>
    <property type="evidence" value="ECO:0007669"/>
    <property type="project" value="InterPro"/>
</dbReference>
<feature type="domain" description="PEP-utilising enzyme C-terminal" evidence="8">
    <location>
        <begin position="228"/>
        <end position="494"/>
    </location>
</feature>
<dbReference type="PANTHER" id="PTHR46244">
    <property type="entry name" value="PHOSPHOENOLPYRUVATE-PROTEIN PHOSPHOTRANSFERASE"/>
    <property type="match status" value="1"/>
</dbReference>
<dbReference type="InterPro" id="IPR036637">
    <property type="entry name" value="Phosphohistidine_dom_sf"/>
</dbReference>
<dbReference type="InterPro" id="IPR036618">
    <property type="entry name" value="PtsI_HPr-bd_sf"/>
</dbReference>
<dbReference type="PRINTS" id="PR01736">
    <property type="entry name" value="PHPHTRNFRASE"/>
</dbReference>
<dbReference type="InterPro" id="IPR015813">
    <property type="entry name" value="Pyrv/PenolPyrv_kinase-like_dom"/>
</dbReference>
<protein>
    <recommendedName>
        <fullName evidence="11">Phosphoenolpyruvate--protein phosphotransferase</fullName>
    </recommendedName>
</protein>
<evidence type="ECO:0000256" key="5">
    <source>
        <dbReference type="ARBA" id="ARBA00022777"/>
    </source>
</evidence>
<dbReference type="GO" id="GO:0016301">
    <property type="term" value="F:kinase activity"/>
    <property type="evidence" value="ECO:0007669"/>
    <property type="project" value="UniProtKB-KW"/>
</dbReference>
<evidence type="ECO:0000256" key="1">
    <source>
        <dbReference type="ARBA" id="ARBA00001946"/>
    </source>
</evidence>
<dbReference type="Pfam" id="PF00391">
    <property type="entry name" value="PEP-utilizers"/>
    <property type="match status" value="1"/>
</dbReference>
<dbReference type="SUPFAM" id="SSF51621">
    <property type="entry name" value="Phosphoenolpyruvate/pyruvate domain"/>
    <property type="match status" value="1"/>
</dbReference>
<dbReference type="Gene3D" id="1.10.274.10">
    <property type="entry name" value="PtsI, HPr-binding domain"/>
    <property type="match status" value="1"/>
</dbReference>
<dbReference type="RefSeq" id="WP_069293673.1">
    <property type="nucleotide sequence ID" value="NZ_CP140110.1"/>
</dbReference>
<dbReference type="STRING" id="1008305.A4H02_08085"/>
<evidence type="ECO:0000256" key="3">
    <source>
        <dbReference type="ARBA" id="ARBA00022679"/>
    </source>
</evidence>
<proteinExistence type="inferred from homology"/>
<dbReference type="AlphaFoldDB" id="A0A1E3G128"/>
<reference evidence="10" key="1">
    <citation type="submission" date="2016-04" db="EMBL/GenBank/DDBJ databases">
        <title>The genome sequence project of a novel Fervidobacterium isolate from a hot spring in Thailand.</title>
        <authorList>
            <person name="Gonzalez J.M."/>
            <person name="Cuecas A."/>
            <person name="Kanoksilapatham W."/>
        </authorList>
    </citation>
    <scope>NUCLEOTIDE SEQUENCE [LARGE SCALE GENOMIC DNA]</scope>
    <source>
        <strain evidence="10">FC2004</strain>
    </source>
</reference>
<dbReference type="GO" id="GO:0046872">
    <property type="term" value="F:metal ion binding"/>
    <property type="evidence" value="ECO:0007669"/>
    <property type="project" value="UniProtKB-KW"/>
</dbReference>
<evidence type="ECO:0000313" key="9">
    <source>
        <dbReference type="EMBL" id="ODN29954.1"/>
    </source>
</evidence>
<evidence type="ECO:0000259" key="7">
    <source>
        <dbReference type="Pfam" id="PF00391"/>
    </source>
</evidence>
<dbReference type="EMBL" id="LWAF01000014">
    <property type="protein sequence ID" value="ODN29954.1"/>
    <property type="molecule type" value="Genomic_DNA"/>
</dbReference>
<dbReference type="OrthoDB" id="9765468at2"/>
<name>A0A1E3G128_9BACT</name>
<dbReference type="PANTHER" id="PTHR46244:SF6">
    <property type="entry name" value="PHOSPHOENOLPYRUVATE-PROTEIN PHOSPHOTRANSFERASE"/>
    <property type="match status" value="1"/>
</dbReference>
<comment type="similarity">
    <text evidence="2">Belongs to the PEP-utilizing enzyme family.</text>
</comment>
<dbReference type="Proteomes" id="UP000094570">
    <property type="component" value="Unassembled WGS sequence"/>
</dbReference>
<feature type="domain" description="PEP-utilising enzyme mobile" evidence="7">
    <location>
        <begin position="132"/>
        <end position="185"/>
    </location>
</feature>
<keyword evidence="4" id="KW-0479">Metal-binding</keyword>
<keyword evidence="6" id="KW-0460">Magnesium</keyword>
<evidence type="ECO:0008006" key="11">
    <source>
        <dbReference type="Google" id="ProtNLM"/>
    </source>
</evidence>
<dbReference type="InterPro" id="IPR040442">
    <property type="entry name" value="Pyrv_kinase-like_dom_sf"/>
</dbReference>
<organism evidence="9 10">
    <name type="scientific">Fervidobacterium thailandense</name>
    <dbReference type="NCBI Taxonomy" id="1008305"/>
    <lineage>
        <taxon>Bacteria</taxon>
        <taxon>Thermotogati</taxon>
        <taxon>Thermotogota</taxon>
        <taxon>Thermotogae</taxon>
        <taxon>Thermotogales</taxon>
        <taxon>Fervidobacteriaceae</taxon>
        <taxon>Fervidobacterium</taxon>
    </lineage>
</organism>
<keyword evidence="3" id="KW-0808">Transferase</keyword>
<accession>A0A1E3G128</accession>
<dbReference type="InterPro" id="IPR008279">
    <property type="entry name" value="PEP-util_enz_mobile_dom"/>
</dbReference>
<dbReference type="SUPFAM" id="SSF52009">
    <property type="entry name" value="Phosphohistidine domain"/>
    <property type="match status" value="1"/>
</dbReference>
<evidence type="ECO:0000259" key="8">
    <source>
        <dbReference type="Pfam" id="PF02896"/>
    </source>
</evidence>
<dbReference type="InterPro" id="IPR000121">
    <property type="entry name" value="PEP_util_C"/>
</dbReference>
<evidence type="ECO:0000256" key="4">
    <source>
        <dbReference type="ARBA" id="ARBA00022723"/>
    </source>
</evidence>
<sequence>MRVELKGRVLNPGICVGPVFELRQPVNLDKRFSEDELLGAIERLRKKYESYDDYLMQARSLILEDEEFLKILTAPLKSKGYIEAKDFDDAKQQIEQIFSNVANDYVKERLYDFKDIIESIKMELFGTTLRLSEKSIVYAHEIYPSFIIENRDKILGIIALKGSETAHATILARNFDIPYVVNVELLGKIAMILPDGTVIFDPTDDDFARYEQIQRNYRAQKDMQEKFKNVDIVVNGQSIHFMANVGTIEEADFVDVEVGLLRTEFLLESKPDFEFQYNVYKKIAQKIGKPITLRTFDIGGDKEFEFLNLPKENNPFLGKRGVRLYDVLHDLINDQVEAVFRLVKEGYPFKIMIPMVSDLREIYEFHERFIAPRILRYGVKPPYGIMIETPSIALSYHHARDILDFASIGTNDLLQYTVAVERGNESISHLYDHLNIGFLKLIELITSKSAGIELSVCGESARIPELVYFYVSKGIRRLSMSYNAISKIKYFLSRFSTIDDVEVDENTPERLREVVRWAFSKEN</sequence>
<keyword evidence="5" id="KW-0418">Kinase</keyword>
<dbReference type="SUPFAM" id="SSF47831">
    <property type="entry name" value="Enzyme I of the PEP:sugar phosphotransferase system HPr-binding (sub)domain"/>
    <property type="match status" value="1"/>
</dbReference>
<comment type="cofactor">
    <cofactor evidence="1">
        <name>Mg(2+)</name>
        <dbReference type="ChEBI" id="CHEBI:18420"/>
    </cofactor>
</comment>
<dbReference type="InterPro" id="IPR050499">
    <property type="entry name" value="PEP-utilizing_PTS_enzyme"/>
</dbReference>
<dbReference type="Pfam" id="PF02896">
    <property type="entry name" value="PEP-utilizers_C"/>
    <property type="match status" value="1"/>
</dbReference>
<gene>
    <name evidence="9" type="ORF">A4H02_08085</name>
</gene>
<dbReference type="Gene3D" id="3.20.20.60">
    <property type="entry name" value="Phosphoenolpyruvate-binding domains"/>
    <property type="match status" value="1"/>
</dbReference>
<dbReference type="Gene3D" id="3.50.30.10">
    <property type="entry name" value="Phosphohistidine domain"/>
    <property type="match status" value="1"/>
</dbReference>